<feature type="signal peptide" evidence="2">
    <location>
        <begin position="1"/>
        <end position="17"/>
    </location>
</feature>
<keyword evidence="2" id="KW-0732">Signal</keyword>
<comment type="caution">
    <text evidence="4">The sequence shown here is derived from an EMBL/GenBank/DDBJ whole genome shotgun (WGS) entry which is preliminary data.</text>
</comment>
<sequence length="297" mass="31444">MRRFLSLLLVSMGLATAPGCAPSPGPTTRIPPLSSGPQAAAGLPVCEVAGETLRGDLVRPDRTTHKRRALLFVHGGGWRGGAREDFAPLMHALAGQGYTGLTVDYRLSPAVRHPEHLADVKCALRWLKAHASELDIDPDRIALLGGSAGGHLAALAAYTPNDPRFEGQGQPRGGDTRIAALVTHGAPTDLRDAARYSDETRRAVGVLMGRVPLSAAMLDEASPVHFARPDNPPTLILHGEHDPIVPVAQAQRLNAVLSAVNAPHRLHVIPGAGHADFGSDPDAVGRLLLQFLDTHLR</sequence>
<dbReference type="EMBL" id="SACM01000001">
    <property type="protein sequence ID" value="RVT88477.1"/>
    <property type="molecule type" value="Genomic_DNA"/>
</dbReference>
<dbReference type="AlphaFoldDB" id="A0A437LSX7"/>
<gene>
    <name evidence="4" type="ORF">EOD73_05755</name>
</gene>
<dbReference type="RefSeq" id="WP_127681690.1">
    <property type="nucleotide sequence ID" value="NZ_SACM01000001.1"/>
</dbReference>
<protein>
    <submittedName>
        <fullName evidence="4">Alpha/beta hydrolase</fullName>
    </submittedName>
</protein>
<proteinExistence type="predicted"/>
<feature type="chain" id="PRO_5019253225" evidence="2">
    <location>
        <begin position="18"/>
        <end position="297"/>
    </location>
</feature>
<evidence type="ECO:0000313" key="4">
    <source>
        <dbReference type="EMBL" id="RVT88477.1"/>
    </source>
</evidence>
<evidence type="ECO:0000256" key="2">
    <source>
        <dbReference type="SAM" id="SignalP"/>
    </source>
</evidence>
<dbReference type="Pfam" id="PF20434">
    <property type="entry name" value="BD-FAE"/>
    <property type="match status" value="1"/>
</dbReference>
<keyword evidence="5" id="KW-1185">Reference proteome</keyword>
<keyword evidence="1 4" id="KW-0378">Hydrolase</keyword>
<feature type="domain" description="BD-FAE-like" evidence="3">
    <location>
        <begin position="56"/>
        <end position="256"/>
    </location>
</feature>
<organism evidence="4 5">
    <name type="scientific">Inhella crocodyli</name>
    <dbReference type="NCBI Taxonomy" id="2499851"/>
    <lineage>
        <taxon>Bacteria</taxon>
        <taxon>Pseudomonadati</taxon>
        <taxon>Pseudomonadota</taxon>
        <taxon>Betaproteobacteria</taxon>
        <taxon>Burkholderiales</taxon>
        <taxon>Sphaerotilaceae</taxon>
        <taxon>Inhella</taxon>
    </lineage>
</organism>
<dbReference type="InterPro" id="IPR049492">
    <property type="entry name" value="BD-FAE-like_dom"/>
</dbReference>
<dbReference type="InterPro" id="IPR029058">
    <property type="entry name" value="AB_hydrolase_fold"/>
</dbReference>
<dbReference type="SUPFAM" id="SSF53474">
    <property type="entry name" value="alpha/beta-Hydrolases"/>
    <property type="match status" value="1"/>
</dbReference>
<evidence type="ECO:0000256" key="1">
    <source>
        <dbReference type="ARBA" id="ARBA00022801"/>
    </source>
</evidence>
<dbReference type="Proteomes" id="UP000288587">
    <property type="component" value="Unassembled WGS sequence"/>
</dbReference>
<dbReference type="InterPro" id="IPR050300">
    <property type="entry name" value="GDXG_lipolytic_enzyme"/>
</dbReference>
<evidence type="ECO:0000313" key="5">
    <source>
        <dbReference type="Proteomes" id="UP000288587"/>
    </source>
</evidence>
<name>A0A437LSX7_9BURK</name>
<dbReference type="PANTHER" id="PTHR48081">
    <property type="entry name" value="AB HYDROLASE SUPERFAMILY PROTEIN C4A8.06C"/>
    <property type="match status" value="1"/>
</dbReference>
<reference evidence="4 5" key="1">
    <citation type="submission" date="2019-01" db="EMBL/GenBank/DDBJ databases">
        <authorList>
            <person name="Chen W.-M."/>
        </authorList>
    </citation>
    <scope>NUCLEOTIDE SEQUENCE [LARGE SCALE GENOMIC DNA]</scope>
    <source>
        <strain evidence="4 5">CCP-18</strain>
    </source>
</reference>
<evidence type="ECO:0000259" key="3">
    <source>
        <dbReference type="Pfam" id="PF20434"/>
    </source>
</evidence>
<dbReference type="Gene3D" id="3.40.50.1820">
    <property type="entry name" value="alpha/beta hydrolase"/>
    <property type="match status" value="1"/>
</dbReference>
<dbReference type="GO" id="GO:0016787">
    <property type="term" value="F:hydrolase activity"/>
    <property type="evidence" value="ECO:0007669"/>
    <property type="project" value="UniProtKB-KW"/>
</dbReference>
<accession>A0A437LSX7</accession>
<dbReference type="OrthoDB" id="9771666at2"/>